<sequence length="375" mass="43436">MRVLTSVSALKQIRLIFRIMGLYPSKNHPRLYAIYSFVLFLIMGISSLSMILYLIFITTLEELIQSLPIQIIMILANWKSLTIRMNADKLSEIEDYLAYLDDKLLVPNRKDRMQNALKISRSIFYVFLVSYWVYLIIGAIGSYTNRKLPVESWFPFNITSSDEIFFMTWSYQNVVYALQVTRNMGCDAFCPIYLIILICQFNLFAAKVERIGTVIGKGPKNNLAELKEGFEIYEVLMRIFNHLDYIISRIMLTTFLITGVLLSCSVVQCLYFDLTPAEKAGLVMFFTGTPLELALCCYFADRFMVKTDQLVNVIYNMNWYEQGPEFRKMVIIFMEMNQNKKVILAGNLKEVNLAACMDIFKFTYTLIAFVLQMSG</sequence>
<feature type="transmembrane region" description="Helical" evidence="10">
    <location>
        <begin position="188"/>
        <end position="206"/>
    </location>
</feature>
<evidence type="ECO:0000256" key="1">
    <source>
        <dbReference type="ARBA" id="ARBA00004651"/>
    </source>
</evidence>
<dbReference type="GO" id="GO:0004984">
    <property type="term" value="F:olfactory receptor activity"/>
    <property type="evidence" value="ECO:0007669"/>
    <property type="project" value="InterPro"/>
</dbReference>
<evidence type="ECO:0000256" key="6">
    <source>
        <dbReference type="ARBA" id="ARBA00022989"/>
    </source>
</evidence>
<dbReference type="InterPro" id="IPR004117">
    <property type="entry name" value="7tm6_olfct_rcpt"/>
</dbReference>
<gene>
    <name evidence="11" type="ORF">HERILL_LOCUS9673</name>
</gene>
<name>A0A7R8UTW2_HERIL</name>
<protein>
    <recommendedName>
        <fullName evidence="10">Odorant receptor</fullName>
    </recommendedName>
</protein>
<keyword evidence="7 10" id="KW-0472">Membrane</keyword>
<evidence type="ECO:0000256" key="9">
    <source>
        <dbReference type="ARBA" id="ARBA00023224"/>
    </source>
</evidence>
<evidence type="ECO:0000256" key="4">
    <source>
        <dbReference type="ARBA" id="ARBA00022692"/>
    </source>
</evidence>
<dbReference type="GO" id="GO:0005549">
    <property type="term" value="F:odorant binding"/>
    <property type="evidence" value="ECO:0007669"/>
    <property type="project" value="InterPro"/>
</dbReference>
<dbReference type="Pfam" id="PF02949">
    <property type="entry name" value="7tm_6"/>
    <property type="match status" value="1"/>
</dbReference>
<accession>A0A7R8UTW2</accession>
<evidence type="ECO:0000256" key="7">
    <source>
        <dbReference type="ARBA" id="ARBA00023136"/>
    </source>
</evidence>
<dbReference type="InParanoid" id="A0A7R8UTW2"/>
<keyword evidence="4 10" id="KW-0812">Transmembrane</keyword>
<evidence type="ECO:0000256" key="10">
    <source>
        <dbReference type="RuleBase" id="RU351113"/>
    </source>
</evidence>
<keyword evidence="5 10" id="KW-0552">Olfaction</keyword>
<feature type="transmembrane region" description="Helical" evidence="10">
    <location>
        <begin position="246"/>
        <end position="268"/>
    </location>
</feature>
<keyword evidence="2" id="KW-1003">Cell membrane</keyword>
<comment type="caution">
    <text evidence="10">Lacks conserved residue(s) required for the propagation of feature annotation.</text>
</comment>
<organism evidence="11 12">
    <name type="scientific">Hermetia illucens</name>
    <name type="common">Black soldier fly</name>
    <dbReference type="NCBI Taxonomy" id="343691"/>
    <lineage>
        <taxon>Eukaryota</taxon>
        <taxon>Metazoa</taxon>
        <taxon>Ecdysozoa</taxon>
        <taxon>Arthropoda</taxon>
        <taxon>Hexapoda</taxon>
        <taxon>Insecta</taxon>
        <taxon>Pterygota</taxon>
        <taxon>Neoptera</taxon>
        <taxon>Endopterygota</taxon>
        <taxon>Diptera</taxon>
        <taxon>Brachycera</taxon>
        <taxon>Stratiomyomorpha</taxon>
        <taxon>Stratiomyidae</taxon>
        <taxon>Hermetiinae</taxon>
        <taxon>Hermetia</taxon>
    </lineage>
</organism>
<dbReference type="OrthoDB" id="6765072at2759"/>
<evidence type="ECO:0000256" key="8">
    <source>
        <dbReference type="ARBA" id="ARBA00023170"/>
    </source>
</evidence>
<dbReference type="AlphaFoldDB" id="A0A7R8UTW2"/>
<keyword evidence="9 10" id="KW-0807">Transducer</keyword>
<feature type="transmembrane region" description="Helical" evidence="10">
    <location>
        <begin position="32"/>
        <end position="57"/>
    </location>
</feature>
<dbReference type="PANTHER" id="PTHR21137">
    <property type="entry name" value="ODORANT RECEPTOR"/>
    <property type="match status" value="1"/>
</dbReference>
<evidence type="ECO:0000256" key="2">
    <source>
        <dbReference type="ARBA" id="ARBA00022475"/>
    </source>
</evidence>
<dbReference type="Proteomes" id="UP000594454">
    <property type="component" value="Chromosome 4"/>
</dbReference>
<dbReference type="PANTHER" id="PTHR21137:SF35">
    <property type="entry name" value="ODORANT RECEPTOR 19A-RELATED"/>
    <property type="match status" value="1"/>
</dbReference>
<comment type="similarity">
    <text evidence="10">Belongs to the insect chemoreceptor superfamily. Heteromeric odorant receptor channel (TC 1.A.69) family.</text>
</comment>
<feature type="transmembrane region" description="Helical" evidence="10">
    <location>
        <begin position="122"/>
        <end position="143"/>
    </location>
</feature>
<dbReference type="EMBL" id="LR899012">
    <property type="protein sequence ID" value="CAD7086937.1"/>
    <property type="molecule type" value="Genomic_DNA"/>
</dbReference>
<evidence type="ECO:0000256" key="5">
    <source>
        <dbReference type="ARBA" id="ARBA00022725"/>
    </source>
</evidence>
<keyword evidence="3 10" id="KW-0716">Sensory transduction</keyword>
<evidence type="ECO:0000256" key="3">
    <source>
        <dbReference type="ARBA" id="ARBA00022606"/>
    </source>
</evidence>
<reference evidence="11 12" key="1">
    <citation type="submission" date="2020-11" db="EMBL/GenBank/DDBJ databases">
        <authorList>
            <person name="Wallbank WR R."/>
            <person name="Pardo Diaz C."/>
            <person name="Kozak K."/>
            <person name="Martin S."/>
            <person name="Jiggins C."/>
            <person name="Moest M."/>
            <person name="Warren A I."/>
            <person name="Generalovic N T."/>
            <person name="Byers J.R.P. K."/>
            <person name="Montejo-Kovacevich G."/>
            <person name="Yen C E."/>
        </authorList>
    </citation>
    <scope>NUCLEOTIDE SEQUENCE [LARGE SCALE GENOMIC DNA]</scope>
</reference>
<proteinExistence type="inferred from homology"/>
<keyword evidence="6 10" id="KW-1133">Transmembrane helix</keyword>
<evidence type="ECO:0000313" key="12">
    <source>
        <dbReference type="Proteomes" id="UP000594454"/>
    </source>
</evidence>
<keyword evidence="8 10" id="KW-0675">Receptor</keyword>
<comment type="subcellular location">
    <subcellularLocation>
        <location evidence="1 10">Cell membrane</location>
        <topology evidence="1 10">Multi-pass membrane protein</topology>
    </subcellularLocation>
</comment>
<feature type="transmembrane region" description="Helical" evidence="10">
    <location>
        <begin position="280"/>
        <end position="300"/>
    </location>
</feature>
<dbReference type="GO" id="GO:0007165">
    <property type="term" value="P:signal transduction"/>
    <property type="evidence" value="ECO:0007669"/>
    <property type="project" value="UniProtKB-KW"/>
</dbReference>
<keyword evidence="12" id="KW-1185">Reference proteome</keyword>
<dbReference type="GO" id="GO:0005886">
    <property type="term" value="C:plasma membrane"/>
    <property type="evidence" value="ECO:0007669"/>
    <property type="project" value="UniProtKB-SubCell"/>
</dbReference>
<evidence type="ECO:0000313" key="11">
    <source>
        <dbReference type="EMBL" id="CAD7086937.1"/>
    </source>
</evidence>